<dbReference type="HOGENOM" id="CLU_2181684_0_0_6"/>
<comment type="caution">
    <text evidence="1">The sequence shown here is derived from an EMBL/GenBank/DDBJ whole genome shotgun (WGS) entry which is preliminary data.</text>
</comment>
<evidence type="ECO:0000313" key="2">
    <source>
        <dbReference type="Proteomes" id="UP000006201"/>
    </source>
</evidence>
<protein>
    <submittedName>
        <fullName evidence="1">Uncharacterized protein</fullName>
    </submittedName>
</protein>
<proteinExistence type="predicted"/>
<dbReference type="RefSeq" id="WP_009840447.1">
    <property type="nucleotide sequence ID" value="NZ_CH959301.1"/>
</dbReference>
<organism evidence="1 2">
    <name type="scientific">Pseudoalteromonas tunicata D2</name>
    <dbReference type="NCBI Taxonomy" id="87626"/>
    <lineage>
        <taxon>Bacteria</taxon>
        <taxon>Pseudomonadati</taxon>
        <taxon>Pseudomonadota</taxon>
        <taxon>Gammaproteobacteria</taxon>
        <taxon>Alteromonadales</taxon>
        <taxon>Pseudoalteromonadaceae</taxon>
        <taxon>Pseudoalteromonas</taxon>
    </lineage>
</organism>
<accession>A4CFF1</accession>
<name>A4CFF1_9GAMM</name>
<evidence type="ECO:0000313" key="1">
    <source>
        <dbReference type="EMBL" id="EAR26489.1"/>
    </source>
</evidence>
<gene>
    <name evidence="1" type="ORF">PTD2_22447</name>
</gene>
<dbReference type="EMBL" id="AAOH01000013">
    <property type="protein sequence ID" value="EAR26489.1"/>
    <property type="molecule type" value="Genomic_DNA"/>
</dbReference>
<dbReference type="Proteomes" id="UP000006201">
    <property type="component" value="Unassembled WGS sequence"/>
</dbReference>
<dbReference type="AlphaFoldDB" id="A4CFF1"/>
<keyword evidence="2" id="KW-1185">Reference proteome</keyword>
<reference evidence="1 2" key="1">
    <citation type="submission" date="2006-02" db="EMBL/GenBank/DDBJ databases">
        <authorList>
            <person name="Moran M.A."/>
            <person name="Kjelleberg S."/>
            <person name="Egan S."/>
            <person name="Saunders N."/>
            <person name="Thomas T."/>
            <person name="Ferriera S."/>
            <person name="Johnson J."/>
            <person name="Kravitz S."/>
            <person name="Halpern A."/>
            <person name="Remington K."/>
            <person name="Beeson K."/>
            <person name="Tran B."/>
            <person name="Rogers Y.-H."/>
            <person name="Friedman R."/>
            <person name="Venter J.C."/>
        </authorList>
    </citation>
    <scope>NUCLEOTIDE SEQUENCE [LARGE SCALE GENOMIC DNA]</scope>
    <source>
        <strain evidence="1 2">D2</strain>
    </source>
</reference>
<sequence length="109" mass="11835">MLPFLLAENNLLEAYKVDQTNAIFELAKKIGAEGVIISTAEGSEASRSVVYAKAELSAQLVAVDSKAIVTSSIHDERSMFVNVNELVQISSDKIIADLNEAIIRIKTIQ</sequence>